<dbReference type="CDD" id="cd16329">
    <property type="entry name" value="LolA_like"/>
    <property type="match status" value="1"/>
</dbReference>
<dbReference type="PANTHER" id="PTHR37507">
    <property type="entry name" value="SPORULATION PROTEIN YDCC"/>
    <property type="match status" value="1"/>
</dbReference>
<dbReference type="EMBL" id="JAAKDE010000010">
    <property type="protein sequence ID" value="MBA2132936.1"/>
    <property type="molecule type" value="Genomic_DNA"/>
</dbReference>
<comment type="caution">
    <text evidence="2">The sequence shown here is derived from an EMBL/GenBank/DDBJ whole genome shotgun (WGS) entry which is preliminary data.</text>
</comment>
<feature type="domain" description="Uncharacterized protein TP-0789" evidence="1">
    <location>
        <begin position="69"/>
        <end position="247"/>
    </location>
</feature>
<dbReference type="InterPro" id="IPR052944">
    <property type="entry name" value="Sporulation_related"/>
</dbReference>
<dbReference type="Gene3D" id="2.50.20.10">
    <property type="entry name" value="Lipoprotein localisation LolA/LolB/LppX"/>
    <property type="match status" value="1"/>
</dbReference>
<dbReference type="Pfam" id="PF17131">
    <property type="entry name" value="LolA_like"/>
    <property type="match status" value="1"/>
</dbReference>
<dbReference type="AlphaFoldDB" id="A0A8J6HRU2"/>
<dbReference type="InterPro" id="IPR033399">
    <property type="entry name" value="TP_0789-like"/>
</dbReference>
<evidence type="ECO:0000259" key="1">
    <source>
        <dbReference type="Pfam" id="PF17131"/>
    </source>
</evidence>
<protein>
    <submittedName>
        <fullName evidence="2">Outer membrane lipoprotein-sorting protein</fullName>
    </submittedName>
</protein>
<dbReference type="Proteomes" id="UP000657177">
    <property type="component" value="Unassembled WGS sequence"/>
</dbReference>
<organism evidence="2 3">
    <name type="scientific">Capillibacterium thermochitinicola</name>
    <dbReference type="NCBI Taxonomy" id="2699427"/>
    <lineage>
        <taxon>Bacteria</taxon>
        <taxon>Bacillati</taxon>
        <taxon>Bacillota</taxon>
        <taxon>Capillibacterium</taxon>
    </lineage>
</organism>
<keyword evidence="3" id="KW-1185">Reference proteome</keyword>
<evidence type="ECO:0000313" key="3">
    <source>
        <dbReference type="Proteomes" id="UP000657177"/>
    </source>
</evidence>
<accession>A0A8J6HRU2</accession>
<keyword evidence="2" id="KW-0449">Lipoprotein</keyword>
<sequence length="247" mass="28295">MKKLIYLVVGVALLSIFTPTVLGALTAEEIIKRRDANEHFETAQVEAEMIIINRNRRLVKTMTSYAQGDNGLVVFTNPGDRGTKFLKRGDELWMFFPEAEDLVKISGHMLNQGIMGSDFSYQDVMESDKLTDLYNFELIGEEVVDGRPCYVLEGTAVEGKEVSYYRRKSWVDKERFVGLKEELYARSGRLLKVMTVTKVAEIAGRWYPVESVMEDKLRRDTRTEFIIKAIEFNPQIPAGTFTLENLR</sequence>
<dbReference type="RefSeq" id="WP_181339392.1">
    <property type="nucleotide sequence ID" value="NZ_JAAKDE010000010.1"/>
</dbReference>
<dbReference type="PANTHER" id="PTHR37507:SF2">
    <property type="entry name" value="SPORULATION PROTEIN YDCC"/>
    <property type="match status" value="1"/>
</dbReference>
<name>A0A8J6HRU2_9FIRM</name>
<gene>
    <name evidence="2" type="ORF">G5B42_05185</name>
</gene>
<reference evidence="2" key="1">
    <citation type="submission" date="2020-06" db="EMBL/GenBank/DDBJ databases">
        <title>Novel chitinolytic bacterium.</title>
        <authorList>
            <person name="Ungkulpasvich U."/>
            <person name="Kosugi A."/>
            <person name="Uke A."/>
        </authorList>
    </citation>
    <scope>NUCLEOTIDE SEQUENCE</scope>
    <source>
        <strain evidence="2">UUS1-1</strain>
    </source>
</reference>
<evidence type="ECO:0000313" key="2">
    <source>
        <dbReference type="EMBL" id="MBA2132936.1"/>
    </source>
</evidence>
<proteinExistence type="predicted"/>